<organism evidence="1 2">
    <name type="scientific">Botryobasidium botryosum (strain FD-172 SS1)</name>
    <dbReference type="NCBI Taxonomy" id="930990"/>
    <lineage>
        <taxon>Eukaryota</taxon>
        <taxon>Fungi</taxon>
        <taxon>Dikarya</taxon>
        <taxon>Basidiomycota</taxon>
        <taxon>Agaricomycotina</taxon>
        <taxon>Agaricomycetes</taxon>
        <taxon>Cantharellales</taxon>
        <taxon>Botryobasidiaceae</taxon>
        <taxon>Botryobasidium</taxon>
    </lineage>
</organism>
<accession>A0A067MIQ1</accession>
<dbReference type="InParanoid" id="A0A067MIQ1"/>
<gene>
    <name evidence="1" type="ORF">BOTBODRAFT_446002</name>
</gene>
<evidence type="ECO:0000313" key="2">
    <source>
        <dbReference type="Proteomes" id="UP000027195"/>
    </source>
</evidence>
<dbReference type="HOGENOM" id="CLU_084532_0_0_1"/>
<keyword evidence="2" id="KW-1185">Reference proteome</keyword>
<proteinExistence type="predicted"/>
<dbReference type="AlphaFoldDB" id="A0A067MIQ1"/>
<dbReference type="Proteomes" id="UP000027195">
    <property type="component" value="Unassembled WGS sequence"/>
</dbReference>
<evidence type="ECO:0000313" key="1">
    <source>
        <dbReference type="EMBL" id="KDQ11757.1"/>
    </source>
</evidence>
<sequence>MTTALQQQTLLEFARISLCAPKEYGVGGLIMEAFIQHKSPPKRYAIFPQILPFKHRPPHDRFGGTTRALCLGQQMKVEPYVHLQGGVEIMDVLPEMAGLPAASTLEDLEVVRDSLAEAYLQAQDKVGGGIEAGFLPDADVPWLLFVGPYFAPVTFSRVDEQQPAPRTHSLYLLGTPEAAEQIELFLSRRSKL</sequence>
<dbReference type="OrthoDB" id="3027561at2759"/>
<dbReference type="EMBL" id="KL198055">
    <property type="protein sequence ID" value="KDQ11757.1"/>
    <property type="molecule type" value="Genomic_DNA"/>
</dbReference>
<reference evidence="2" key="1">
    <citation type="journal article" date="2014" name="Proc. Natl. Acad. Sci. U.S.A.">
        <title>Extensive sampling of basidiomycete genomes demonstrates inadequacy of the white-rot/brown-rot paradigm for wood decay fungi.</title>
        <authorList>
            <person name="Riley R."/>
            <person name="Salamov A.A."/>
            <person name="Brown D.W."/>
            <person name="Nagy L.G."/>
            <person name="Floudas D."/>
            <person name="Held B.W."/>
            <person name="Levasseur A."/>
            <person name="Lombard V."/>
            <person name="Morin E."/>
            <person name="Otillar R."/>
            <person name="Lindquist E.A."/>
            <person name="Sun H."/>
            <person name="LaButti K.M."/>
            <person name="Schmutz J."/>
            <person name="Jabbour D."/>
            <person name="Luo H."/>
            <person name="Baker S.E."/>
            <person name="Pisabarro A.G."/>
            <person name="Walton J.D."/>
            <person name="Blanchette R.A."/>
            <person name="Henrissat B."/>
            <person name="Martin F."/>
            <person name="Cullen D."/>
            <person name="Hibbett D.S."/>
            <person name="Grigoriev I.V."/>
        </authorList>
    </citation>
    <scope>NUCLEOTIDE SEQUENCE [LARGE SCALE GENOMIC DNA]</scope>
    <source>
        <strain evidence="2">FD-172 SS1</strain>
    </source>
</reference>
<name>A0A067MIQ1_BOTB1</name>
<protein>
    <submittedName>
        <fullName evidence="1">Uncharacterized protein</fullName>
    </submittedName>
</protein>